<accession>A0A0R3MDR6</accession>
<evidence type="ECO:0000313" key="6">
    <source>
        <dbReference type="EMBL" id="KRR18113.1"/>
    </source>
</evidence>
<feature type="domain" description="Metallo-beta-lactamase" evidence="5">
    <location>
        <begin position="60"/>
        <end position="265"/>
    </location>
</feature>
<dbReference type="PANTHER" id="PTHR42978">
    <property type="entry name" value="QUORUM-QUENCHING LACTONASE YTNP-RELATED-RELATED"/>
    <property type="match status" value="1"/>
</dbReference>
<dbReference type="InterPro" id="IPR051013">
    <property type="entry name" value="MBL_superfamily_lactonases"/>
</dbReference>
<keyword evidence="4" id="KW-0862">Zinc</keyword>
<dbReference type="SUPFAM" id="SSF56281">
    <property type="entry name" value="Metallo-hydrolase/oxidoreductase"/>
    <property type="match status" value="1"/>
</dbReference>
<comment type="similarity">
    <text evidence="1">Belongs to the metallo-beta-lactamase superfamily.</text>
</comment>
<name>A0A0R3MDR6_9BRAD</name>
<dbReference type="Gene3D" id="3.60.15.10">
    <property type="entry name" value="Ribonuclease Z/Hydroxyacylglutathione hydrolase-like"/>
    <property type="match status" value="1"/>
</dbReference>
<reference evidence="6 7" key="1">
    <citation type="submission" date="2014-03" db="EMBL/GenBank/DDBJ databases">
        <title>Bradyrhizobium valentinum sp. nov., isolated from effective nodules of Lupinus mariae-josephae, a lupine endemic of basic-lime soils in Eastern Spain.</title>
        <authorList>
            <person name="Duran D."/>
            <person name="Rey L."/>
            <person name="Navarro A."/>
            <person name="Busquets A."/>
            <person name="Imperial J."/>
            <person name="Ruiz-Argueso T."/>
        </authorList>
    </citation>
    <scope>NUCLEOTIDE SEQUENCE [LARGE SCALE GENOMIC DNA]</scope>
    <source>
        <strain evidence="6 7">CCBAU 23086</strain>
    </source>
</reference>
<dbReference type="Proteomes" id="UP000051660">
    <property type="component" value="Unassembled WGS sequence"/>
</dbReference>
<dbReference type="RefSeq" id="WP_057861792.1">
    <property type="nucleotide sequence ID" value="NZ_LLYB01000110.1"/>
</dbReference>
<dbReference type="Pfam" id="PF00753">
    <property type="entry name" value="Lactamase_B"/>
    <property type="match status" value="1"/>
</dbReference>
<evidence type="ECO:0000313" key="7">
    <source>
        <dbReference type="Proteomes" id="UP000051660"/>
    </source>
</evidence>
<dbReference type="InterPro" id="IPR036866">
    <property type="entry name" value="RibonucZ/Hydroxyglut_hydro"/>
</dbReference>
<dbReference type="GO" id="GO:0046872">
    <property type="term" value="F:metal ion binding"/>
    <property type="evidence" value="ECO:0007669"/>
    <property type="project" value="UniProtKB-KW"/>
</dbReference>
<dbReference type="OrthoDB" id="9803916at2"/>
<dbReference type="PANTHER" id="PTHR42978:SF6">
    <property type="entry name" value="QUORUM-QUENCHING LACTONASE YTNP-RELATED"/>
    <property type="match status" value="1"/>
</dbReference>
<dbReference type="STRING" id="722472.SAMN05444321_6866"/>
<dbReference type="CDD" id="cd07720">
    <property type="entry name" value="OPHC2-like_MBL-fold"/>
    <property type="match status" value="1"/>
</dbReference>
<evidence type="ECO:0000256" key="4">
    <source>
        <dbReference type="ARBA" id="ARBA00022833"/>
    </source>
</evidence>
<dbReference type="AlphaFoldDB" id="A0A0R3MDR6"/>
<keyword evidence="3" id="KW-0378">Hydrolase</keyword>
<dbReference type="GO" id="GO:0016787">
    <property type="term" value="F:hydrolase activity"/>
    <property type="evidence" value="ECO:0007669"/>
    <property type="project" value="UniProtKB-KW"/>
</dbReference>
<evidence type="ECO:0000256" key="2">
    <source>
        <dbReference type="ARBA" id="ARBA00022723"/>
    </source>
</evidence>
<dbReference type="EMBL" id="LLYB01000110">
    <property type="protein sequence ID" value="KRR18113.1"/>
    <property type="molecule type" value="Genomic_DNA"/>
</dbReference>
<evidence type="ECO:0000256" key="1">
    <source>
        <dbReference type="ARBA" id="ARBA00007749"/>
    </source>
</evidence>
<dbReference type="InterPro" id="IPR001279">
    <property type="entry name" value="Metallo-B-lactamas"/>
</dbReference>
<comment type="caution">
    <text evidence="6">The sequence shown here is derived from an EMBL/GenBank/DDBJ whole genome shotgun (WGS) entry which is preliminary data.</text>
</comment>
<evidence type="ECO:0000256" key="3">
    <source>
        <dbReference type="ARBA" id="ARBA00022801"/>
    </source>
</evidence>
<organism evidence="6 7">
    <name type="scientific">Bradyrhizobium lablabi</name>
    <dbReference type="NCBI Taxonomy" id="722472"/>
    <lineage>
        <taxon>Bacteria</taxon>
        <taxon>Pseudomonadati</taxon>
        <taxon>Pseudomonadota</taxon>
        <taxon>Alphaproteobacteria</taxon>
        <taxon>Hyphomicrobiales</taxon>
        <taxon>Nitrobacteraceae</taxon>
        <taxon>Bradyrhizobium</taxon>
    </lineage>
</organism>
<evidence type="ECO:0000259" key="5">
    <source>
        <dbReference type="SMART" id="SM00849"/>
    </source>
</evidence>
<sequence length="292" mass="31821">MNAQPAQQIPGIYHRKIGDIIVTAVSDGYLDGTLDVMRNVDLDKAKQILTDAFRPARRTSVNTFLIRSKGRTAIIDTGSGNYLQPTAGFVQRNLAAAGIDPKSIDTVLLTHMHPDHSAGLVDMSNGQLLFPNAELVMHENELAHWFDDGAMAKADERSAKLFFQAGREQVAPYKSRTRLFGDGEVFPGVTAIPSHGHTPGHTAYLVASGQDQLMIWGDTVHVPEVQTAFPEAGMGFDTDLAAAAASRKRMFDRVSADGVLIAGMHLHFPAFARLARRGNAYALYPEAWVHAF</sequence>
<dbReference type="SMART" id="SM00849">
    <property type="entry name" value="Lactamase_B"/>
    <property type="match status" value="1"/>
</dbReference>
<protein>
    <recommendedName>
        <fullName evidence="5">Metallo-beta-lactamase domain-containing protein</fullName>
    </recommendedName>
</protein>
<proteinExistence type="inferred from homology"/>
<gene>
    <name evidence="6" type="ORF">CQ14_36190</name>
</gene>
<keyword evidence="2" id="KW-0479">Metal-binding</keyword>